<reference evidence="2 3" key="1">
    <citation type="journal article" date="2016" name="Nat. Commun.">
        <title>Thousands of microbial genomes shed light on interconnected biogeochemical processes in an aquifer system.</title>
        <authorList>
            <person name="Anantharaman K."/>
            <person name="Brown C.T."/>
            <person name="Hug L.A."/>
            <person name="Sharon I."/>
            <person name="Castelle C.J."/>
            <person name="Probst A.J."/>
            <person name="Thomas B.C."/>
            <person name="Singh A."/>
            <person name="Wilkins M.J."/>
            <person name="Karaoz U."/>
            <person name="Brodie E.L."/>
            <person name="Williams K.H."/>
            <person name="Hubbard S.S."/>
            <person name="Banfield J.F."/>
        </authorList>
    </citation>
    <scope>NUCLEOTIDE SEQUENCE [LARGE SCALE GENOMIC DNA]</scope>
</reference>
<dbReference type="Proteomes" id="UP000178106">
    <property type="component" value="Unassembled WGS sequence"/>
</dbReference>
<evidence type="ECO:0000256" key="1">
    <source>
        <dbReference type="ARBA" id="ARBA00010105"/>
    </source>
</evidence>
<dbReference type="InterPro" id="IPR003226">
    <property type="entry name" value="MYG1_exonuclease"/>
</dbReference>
<evidence type="ECO:0008006" key="4">
    <source>
        <dbReference type="Google" id="ProtNLM"/>
    </source>
</evidence>
<comment type="caution">
    <text evidence="2">The sequence shown here is derived from an EMBL/GenBank/DDBJ whole genome shotgun (WGS) entry which is preliminary data.</text>
</comment>
<dbReference type="GO" id="GO:0005737">
    <property type="term" value="C:cytoplasm"/>
    <property type="evidence" value="ECO:0007669"/>
    <property type="project" value="TreeGrafter"/>
</dbReference>
<sequence>MRIITHSGTFHVDELLAVATLELYFNGAHPYEVIRSRDPELWKTADYLVDVGMEYDPERGRFDHHQKGGGGERNNIPYSSFGLVWKEFGEAVSGSKEVAAAIERKLCYPVDLGDNGIEPYNPTIPGVHPYLLQYIVIAFRPTWKEGEIHDIRFIEMVAFVKRILEREIKMEQDKLEGMKIVHDIYAQSPDKQIIIIEGQYPWHEVLPRYSEPLYVVKPKHQSNYWEVECVREDVYRFANRKNLPEAWAGLIDGNLEAATGVPGSVFCHNKRYVAVAKTRDAALRLAEIARNA</sequence>
<organism evidence="2 3">
    <name type="scientific">Candidatus Lloydbacteria bacterium RIFOXYC12_FULL_46_25</name>
    <dbReference type="NCBI Taxonomy" id="1798670"/>
    <lineage>
        <taxon>Bacteria</taxon>
        <taxon>Candidatus Lloydiibacteriota</taxon>
    </lineage>
</organism>
<accession>A0A1G2DSM1</accession>
<proteinExistence type="inferred from homology"/>
<comment type="similarity">
    <text evidence="1">Belongs to the MYG1 family.</text>
</comment>
<dbReference type="PANTHER" id="PTHR11215:SF1">
    <property type="entry name" value="MYG1 EXONUCLEASE"/>
    <property type="match status" value="1"/>
</dbReference>
<evidence type="ECO:0000313" key="3">
    <source>
        <dbReference type="Proteomes" id="UP000178106"/>
    </source>
</evidence>
<protein>
    <recommendedName>
        <fullName evidence="4">Metal-dependent hydrolase</fullName>
    </recommendedName>
</protein>
<name>A0A1G2DSM1_9BACT</name>
<dbReference type="PANTHER" id="PTHR11215">
    <property type="entry name" value="METAL DEPENDENT HYDROLASE - RELATED"/>
    <property type="match status" value="1"/>
</dbReference>
<gene>
    <name evidence="2" type="ORF">A2494_04335</name>
</gene>
<dbReference type="EMBL" id="MHLU01000172">
    <property type="protein sequence ID" value="OGZ16543.1"/>
    <property type="molecule type" value="Genomic_DNA"/>
</dbReference>
<evidence type="ECO:0000313" key="2">
    <source>
        <dbReference type="EMBL" id="OGZ16543.1"/>
    </source>
</evidence>
<dbReference type="AlphaFoldDB" id="A0A1G2DSM1"/>
<dbReference type="Pfam" id="PF03690">
    <property type="entry name" value="MYG1_exonuc"/>
    <property type="match status" value="1"/>
</dbReference>